<reference evidence="1 2" key="1">
    <citation type="submission" date="2017-07" db="EMBL/GenBank/DDBJ databases">
        <title>Phylogenetic study on the rhizospheric bacterium Ochrobactrum sp. A44.</title>
        <authorList>
            <person name="Krzyzanowska D.M."/>
            <person name="Ossowicki A."/>
            <person name="Rajewska M."/>
            <person name="Maciag T."/>
            <person name="Kaczynski Z."/>
            <person name="Czerwicka M."/>
            <person name="Jafra S."/>
        </authorList>
    </citation>
    <scope>NUCLEOTIDE SEQUENCE [LARGE SCALE GENOMIC DNA]</scope>
    <source>
        <strain evidence="1 2">A44</strain>
    </source>
</reference>
<organism evidence="1 2">
    <name type="scientific">Ochrobactrum quorumnocens</name>
    <dbReference type="NCBI Taxonomy" id="271865"/>
    <lineage>
        <taxon>Bacteria</taxon>
        <taxon>Pseudomonadati</taxon>
        <taxon>Pseudomonadota</taxon>
        <taxon>Alphaproteobacteria</taxon>
        <taxon>Hyphomicrobiales</taxon>
        <taxon>Brucellaceae</taxon>
        <taxon>Brucella/Ochrobactrum group</taxon>
        <taxon>Ochrobactrum</taxon>
    </lineage>
</organism>
<evidence type="ECO:0000313" key="2">
    <source>
        <dbReference type="Proteomes" id="UP000215256"/>
    </source>
</evidence>
<accession>A0A248UCV8</accession>
<dbReference type="Proteomes" id="UP000215256">
    <property type="component" value="Chromosome 2"/>
</dbReference>
<sequence length="78" mass="8391">MVQKTGNADLSIMTAFGEMAALIDGARILVFGAEDFVDPTIRIKLKALGAINLGPVTSPTSHAYDATPIAWRYSTRHD</sequence>
<protein>
    <submittedName>
        <fullName evidence="1">Uncharacterized protein</fullName>
    </submittedName>
</protein>
<evidence type="ECO:0000313" key="1">
    <source>
        <dbReference type="EMBL" id="ASV84653.1"/>
    </source>
</evidence>
<proteinExistence type="predicted"/>
<name>A0A248UCV8_9HYPH</name>
<dbReference type="KEGG" id="och:CES85_5448"/>
<dbReference type="EMBL" id="CP022603">
    <property type="protein sequence ID" value="ASV84653.1"/>
    <property type="molecule type" value="Genomic_DNA"/>
</dbReference>
<gene>
    <name evidence="1" type="ORF">CES85_5448</name>
</gene>
<dbReference type="AlphaFoldDB" id="A0A248UCV8"/>